<protein>
    <recommendedName>
        <fullName evidence="7">Dipeptidyl-peptidase</fullName>
        <ecNumber evidence="7">3.4.14.-</ecNumber>
    </recommendedName>
</protein>
<evidence type="ECO:0000256" key="2">
    <source>
        <dbReference type="ARBA" id="ARBA00022438"/>
    </source>
</evidence>
<dbReference type="PANTHER" id="PTHR38469:SF1">
    <property type="entry name" value="PERIPLASMIC PEPTIDASE SUBFAMILY S1B"/>
    <property type="match status" value="1"/>
</dbReference>
<dbReference type="GO" id="GO:0008239">
    <property type="term" value="F:dipeptidyl-peptidase activity"/>
    <property type="evidence" value="ECO:0007669"/>
    <property type="project" value="UniProtKB-UniRule"/>
</dbReference>
<proteinExistence type="inferred from homology"/>
<comment type="similarity">
    <text evidence="1 7">Belongs to the peptidase S46 family.</text>
</comment>
<gene>
    <name evidence="8" type="ORF">DR864_17500</name>
</gene>
<dbReference type="EMBL" id="CP030850">
    <property type="protein sequence ID" value="AXE19410.1"/>
    <property type="molecule type" value="Genomic_DNA"/>
</dbReference>
<evidence type="ECO:0000256" key="6">
    <source>
        <dbReference type="ARBA" id="ARBA00022825"/>
    </source>
</evidence>
<dbReference type="Proteomes" id="UP000251993">
    <property type="component" value="Chromosome"/>
</dbReference>
<keyword evidence="5 7" id="KW-0378">Hydrolase</keyword>
<keyword evidence="2 7" id="KW-0031">Aminopeptidase</keyword>
<dbReference type="InterPro" id="IPR019500">
    <property type="entry name" value="Pep_S46"/>
</dbReference>
<dbReference type="Gene3D" id="2.40.10.10">
    <property type="entry name" value="Trypsin-like serine proteases"/>
    <property type="match status" value="1"/>
</dbReference>
<keyword evidence="6 7" id="KW-0720">Serine protease</keyword>
<dbReference type="InterPro" id="IPR043504">
    <property type="entry name" value="Peptidase_S1_PA_chymotrypsin"/>
</dbReference>
<evidence type="ECO:0000256" key="5">
    <source>
        <dbReference type="ARBA" id="ARBA00022801"/>
    </source>
</evidence>
<dbReference type="RefSeq" id="WP_114068182.1">
    <property type="nucleotide sequence ID" value="NZ_CP030850.1"/>
</dbReference>
<organism evidence="8 9">
    <name type="scientific">Runella rosea</name>
    <dbReference type="NCBI Taxonomy" id="2259595"/>
    <lineage>
        <taxon>Bacteria</taxon>
        <taxon>Pseudomonadati</taxon>
        <taxon>Bacteroidota</taxon>
        <taxon>Cytophagia</taxon>
        <taxon>Cytophagales</taxon>
        <taxon>Spirosomataceae</taxon>
        <taxon>Runella</taxon>
    </lineage>
</organism>
<dbReference type="InterPro" id="IPR009003">
    <property type="entry name" value="Peptidase_S1_PA"/>
</dbReference>
<keyword evidence="9" id="KW-1185">Reference proteome</keyword>
<evidence type="ECO:0000313" key="9">
    <source>
        <dbReference type="Proteomes" id="UP000251993"/>
    </source>
</evidence>
<dbReference type="KEGG" id="run:DR864_17500"/>
<dbReference type="OrthoDB" id="9805367at2"/>
<evidence type="ECO:0000256" key="7">
    <source>
        <dbReference type="RuleBase" id="RU366067"/>
    </source>
</evidence>
<accession>A0A344TL89</accession>
<dbReference type="PANTHER" id="PTHR38469">
    <property type="entry name" value="PERIPLASMIC PEPTIDASE SUBFAMILY S1B"/>
    <property type="match status" value="1"/>
</dbReference>
<reference evidence="8 9" key="1">
    <citation type="submission" date="2018-07" db="EMBL/GenBank/DDBJ databases">
        <title>Genome sequencing of Runella.</title>
        <authorList>
            <person name="Baek M.-G."/>
            <person name="Yi H."/>
        </authorList>
    </citation>
    <scope>NUCLEOTIDE SEQUENCE [LARGE SCALE GENOMIC DNA]</scope>
    <source>
        <strain evidence="8 9">HYN0085</strain>
    </source>
</reference>
<sequence length="716" mass="81011">MNRLKITLLSFVLGISVSYASDPTDEGMWLPSLIGKNEAQMKKQGFKLTTKDIYDINNASLKDAIVRMGGGFCTGEIVSDKGLLFTNHHCGYDAIATLSTPTDNILDNGFWAKSNAEERPVEGLFIDILVRMEDVTDKIMPELKGLSEKDRAAKVNQLGNELSKKATDGTDYNASVREFAKGNAYYLFVFEKFSDIRLVGTPPQSIGKYGGDTDNWEWPRHTGDFSVFRIYANKNNKGADYSQENVPYKPKKFLPVSLKGIKPGDFTMVFGFPGRTNRYETSMGIKLAIEKVNPGIVKNRDIRLKAWKEEMDKDVATKLALSSEYANIANYWKYFIGQTQQLQRLKVYDQKVAMEAKFNAWAKGKAEYEGIFEEWQKAYAAYEPYATHSTYLNQGIIGANVVNLALPLVMAEEQLKDPVRAKAMAERMKGSADEFFKSFNLPSDQKIVAQTLLAFYNDIPKEQHPAIIQEILAKFSAGTPEESFKKFAQEMYLTSVVTNKDRFAKFTENPSTEALANDWALKYFSDFRKNYLTKYSKYSADFQEIDKKLSRIYIKGLTEMDPSLVQYPDANSTLRVSYGNVQDYDPRDGVHYNYKTNITGVIEKYKPNDYEFDLPKNFLELYKNKDFGQYADAQGEVPVGFITNNDITGGNSGSPVLNAKGELIGLAFDGNWEAMSGDIVFDKKYKRCINVDIRYVLWCIEKLGGSDLVKELKVVK</sequence>
<dbReference type="Pfam" id="PF10459">
    <property type="entry name" value="Peptidase_S46"/>
    <property type="match status" value="1"/>
</dbReference>
<dbReference type="GO" id="GO:0043171">
    <property type="term" value="P:peptide catabolic process"/>
    <property type="evidence" value="ECO:0007669"/>
    <property type="project" value="UniProtKB-UniRule"/>
</dbReference>
<feature type="chain" id="PRO_5023160462" description="Dipeptidyl-peptidase" evidence="7">
    <location>
        <begin position="21"/>
        <end position="716"/>
    </location>
</feature>
<keyword evidence="3 7" id="KW-0645">Protease</keyword>
<name>A0A344TL89_9BACT</name>
<evidence type="ECO:0000256" key="3">
    <source>
        <dbReference type="ARBA" id="ARBA00022670"/>
    </source>
</evidence>
<evidence type="ECO:0000313" key="8">
    <source>
        <dbReference type="EMBL" id="AXE19410.1"/>
    </source>
</evidence>
<dbReference type="GO" id="GO:0070009">
    <property type="term" value="F:serine-type aminopeptidase activity"/>
    <property type="evidence" value="ECO:0007669"/>
    <property type="project" value="UniProtKB-UniRule"/>
</dbReference>
<evidence type="ECO:0000256" key="1">
    <source>
        <dbReference type="ARBA" id="ARBA00010491"/>
    </source>
</evidence>
<evidence type="ECO:0000256" key="4">
    <source>
        <dbReference type="ARBA" id="ARBA00022729"/>
    </source>
</evidence>
<comment type="function">
    <text evidence="7">Catalyzes the removal of dipeptides from the N-terminus of oligopeptides.</text>
</comment>
<feature type="signal peptide" evidence="7">
    <location>
        <begin position="1"/>
        <end position="20"/>
    </location>
</feature>
<dbReference type="EC" id="3.4.14.-" evidence="7"/>
<keyword evidence="4 7" id="KW-0732">Signal</keyword>
<dbReference type="SUPFAM" id="SSF50494">
    <property type="entry name" value="Trypsin-like serine proteases"/>
    <property type="match status" value="1"/>
</dbReference>
<dbReference type="AlphaFoldDB" id="A0A344TL89"/>
<dbReference type="GO" id="GO:0006508">
    <property type="term" value="P:proteolysis"/>
    <property type="evidence" value="ECO:0007669"/>
    <property type="project" value="UniProtKB-KW"/>
</dbReference>